<reference evidence="2 3" key="1">
    <citation type="submission" date="2020-02" db="EMBL/GenBank/DDBJ databases">
        <title>Aliifodinibius halophilus 2W32, complete genome.</title>
        <authorList>
            <person name="Li Y."/>
            <person name="Wu S."/>
        </authorList>
    </citation>
    <scope>NUCLEOTIDE SEQUENCE [LARGE SCALE GENOMIC DNA]</scope>
    <source>
        <strain evidence="2 3">2W32</strain>
    </source>
</reference>
<name>A0A6M1T8D2_9BACT</name>
<evidence type="ECO:0000256" key="1">
    <source>
        <dbReference type="SAM" id="Phobius"/>
    </source>
</evidence>
<dbReference type="AlphaFoldDB" id="A0A6M1T8D2"/>
<keyword evidence="1" id="KW-0812">Transmembrane</keyword>
<evidence type="ECO:0000313" key="2">
    <source>
        <dbReference type="EMBL" id="NGP89705.1"/>
    </source>
</evidence>
<organism evidence="2 3">
    <name type="scientific">Fodinibius halophilus</name>
    <dbReference type="NCBI Taxonomy" id="1736908"/>
    <lineage>
        <taxon>Bacteria</taxon>
        <taxon>Pseudomonadati</taxon>
        <taxon>Balneolota</taxon>
        <taxon>Balneolia</taxon>
        <taxon>Balneolales</taxon>
        <taxon>Balneolaceae</taxon>
        <taxon>Fodinibius</taxon>
    </lineage>
</organism>
<feature type="transmembrane region" description="Helical" evidence="1">
    <location>
        <begin position="65"/>
        <end position="87"/>
    </location>
</feature>
<sequence length="97" mass="11100">MSDSNIEIDESQLVSPPTFIQRVKHTVYAIILGAVLVQMVSFYGAAKSGTFVPGSIVIHFDNFYFWGYLAICGVLGWIAGQNFLEWLKVKMEFWKFW</sequence>
<accession>A0A6M1T8D2</accession>
<dbReference type="EMBL" id="JAALLS010000024">
    <property type="protein sequence ID" value="NGP89705.1"/>
    <property type="molecule type" value="Genomic_DNA"/>
</dbReference>
<comment type="caution">
    <text evidence="2">The sequence shown here is derived from an EMBL/GenBank/DDBJ whole genome shotgun (WGS) entry which is preliminary data.</text>
</comment>
<feature type="transmembrane region" description="Helical" evidence="1">
    <location>
        <begin position="27"/>
        <end position="45"/>
    </location>
</feature>
<protein>
    <submittedName>
        <fullName evidence="2">Uncharacterized protein</fullName>
    </submittedName>
</protein>
<gene>
    <name evidence="2" type="ORF">G3569_15210</name>
</gene>
<dbReference type="RefSeq" id="WP_165270730.1">
    <property type="nucleotide sequence ID" value="NZ_JAALLS010000024.1"/>
</dbReference>
<evidence type="ECO:0000313" key="3">
    <source>
        <dbReference type="Proteomes" id="UP000479132"/>
    </source>
</evidence>
<proteinExistence type="predicted"/>
<keyword evidence="3" id="KW-1185">Reference proteome</keyword>
<keyword evidence="1" id="KW-0472">Membrane</keyword>
<keyword evidence="1" id="KW-1133">Transmembrane helix</keyword>
<dbReference type="Proteomes" id="UP000479132">
    <property type="component" value="Unassembled WGS sequence"/>
</dbReference>